<keyword evidence="1" id="KW-0472">Membrane</keyword>
<feature type="transmembrane region" description="Helical" evidence="1">
    <location>
        <begin position="192"/>
        <end position="210"/>
    </location>
</feature>
<dbReference type="EMBL" id="MCGE01000008">
    <property type="protein sequence ID" value="ORZ18518.1"/>
    <property type="molecule type" value="Genomic_DNA"/>
</dbReference>
<name>A0A1X2IL63_9FUNG</name>
<evidence type="ECO:0000313" key="3">
    <source>
        <dbReference type="Proteomes" id="UP000193560"/>
    </source>
</evidence>
<feature type="transmembrane region" description="Helical" evidence="1">
    <location>
        <begin position="222"/>
        <end position="242"/>
    </location>
</feature>
<accession>A0A1X2IL63</accession>
<reference evidence="2 3" key="1">
    <citation type="submission" date="2016-07" db="EMBL/GenBank/DDBJ databases">
        <title>Pervasive Adenine N6-methylation of Active Genes in Fungi.</title>
        <authorList>
            <consortium name="DOE Joint Genome Institute"/>
            <person name="Mondo S.J."/>
            <person name="Dannebaum R.O."/>
            <person name="Kuo R.C."/>
            <person name="Labutti K."/>
            <person name="Haridas S."/>
            <person name="Kuo A."/>
            <person name="Salamov A."/>
            <person name="Ahrendt S.R."/>
            <person name="Lipzen A."/>
            <person name="Sullivan W."/>
            <person name="Andreopoulos W.B."/>
            <person name="Clum A."/>
            <person name="Lindquist E."/>
            <person name="Daum C."/>
            <person name="Ramamoorthy G.K."/>
            <person name="Gryganskyi A."/>
            <person name="Culley D."/>
            <person name="Magnuson J.K."/>
            <person name="James T.Y."/>
            <person name="O'Malley M.A."/>
            <person name="Stajich J.E."/>
            <person name="Spatafora J.W."/>
            <person name="Visel A."/>
            <person name="Grigoriev I.V."/>
        </authorList>
    </citation>
    <scope>NUCLEOTIDE SEQUENCE [LARGE SCALE GENOMIC DNA]</scope>
    <source>
        <strain evidence="2 3">NRRL 1336</strain>
    </source>
</reference>
<gene>
    <name evidence="2" type="ORF">BCR42DRAFT_411062</name>
</gene>
<dbReference type="OrthoDB" id="2126185at2759"/>
<keyword evidence="3" id="KW-1185">Reference proteome</keyword>
<evidence type="ECO:0000256" key="1">
    <source>
        <dbReference type="SAM" id="Phobius"/>
    </source>
</evidence>
<feature type="transmembrane region" description="Helical" evidence="1">
    <location>
        <begin position="49"/>
        <end position="73"/>
    </location>
</feature>
<organism evidence="2 3">
    <name type="scientific">Absidia repens</name>
    <dbReference type="NCBI Taxonomy" id="90262"/>
    <lineage>
        <taxon>Eukaryota</taxon>
        <taxon>Fungi</taxon>
        <taxon>Fungi incertae sedis</taxon>
        <taxon>Mucoromycota</taxon>
        <taxon>Mucoromycotina</taxon>
        <taxon>Mucoromycetes</taxon>
        <taxon>Mucorales</taxon>
        <taxon>Cunninghamellaceae</taxon>
        <taxon>Absidia</taxon>
    </lineage>
</organism>
<keyword evidence="1" id="KW-1133">Transmembrane helix</keyword>
<comment type="caution">
    <text evidence="2">The sequence shown here is derived from an EMBL/GenBank/DDBJ whole genome shotgun (WGS) entry which is preliminary data.</text>
</comment>
<dbReference type="Proteomes" id="UP000193560">
    <property type="component" value="Unassembled WGS sequence"/>
</dbReference>
<feature type="transmembrane region" description="Helical" evidence="1">
    <location>
        <begin position="275"/>
        <end position="293"/>
    </location>
</feature>
<feature type="transmembrane region" description="Helical" evidence="1">
    <location>
        <begin position="116"/>
        <end position="136"/>
    </location>
</feature>
<feature type="transmembrane region" description="Helical" evidence="1">
    <location>
        <begin position="6"/>
        <end position="28"/>
    </location>
</feature>
<sequence length="391" mass="44198">MDIPDYPLDLAILASYFVLIGSLTWRIYPQLQLTLQQQPSDKQYSLTNRFLFMGLASASFIATWTFMFAYFVYSYSSWKAYYGVDASFSFNLMSHWLHGVTLFDDAWRTVCTGEWAWAWSIELCTFTVAVWTPIIAIEGSRRRISHIWAYMVFGQVVAISTSSALFFAVCLLHQTQPVLTTTTNINTKTTPSWILIGLLFLVSMGGLITVERTPGLTASDEFLPNLLLMHGLLVLPLIYLAISNNTMTATAATTDEGETSTQQQQQRKQRNMKSYAIIILYTVGAIANMYLIFEQWRRTVDLTTAHPLDIISNLARVFLQHPAQSSISSDVVCVHVISVAWMLVDACTVTVPLHPNFIPLCYPPLYFAIYEFRLSSSISPHHSDTVMNKNK</sequence>
<feature type="transmembrane region" description="Helical" evidence="1">
    <location>
        <begin position="148"/>
        <end position="172"/>
    </location>
</feature>
<keyword evidence="1" id="KW-0812">Transmembrane</keyword>
<protein>
    <submittedName>
        <fullName evidence="2">Uncharacterized protein</fullName>
    </submittedName>
</protein>
<proteinExistence type="predicted"/>
<evidence type="ECO:0000313" key="2">
    <source>
        <dbReference type="EMBL" id="ORZ18518.1"/>
    </source>
</evidence>
<dbReference type="AlphaFoldDB" id="A0A1X2IL63"/>